<dbReference type="InterPro" id="IPR025857">
    <property type="entry name" value="MacB_PCD"/>
</dbReference>
<evidence type="ECO:0000256" key="6">
    <source>
        <dbReference type="SAM" id="Phobius"/>
    </source>
</evidence>
<evidence type="ECO:0000256" key="5">
    <source>
        <dbReference type="ARBA" id="ARBA00023136"/>
    </source>
</evidence>
<dbReference type="PANTHER" id="PTHR30572">
    <property type="entry name" value="MEMBRANE COMPONENT OF TRANSPORTER-RELATED"/>
    <property type="match status" value="1"/>
</dbReference>
<dbReference type="Pfam" id="PF02687">
    <property type="entry name" value="FtsX"/>
    <property type="match status" value="2"/>
</dbReference>
<dbReference type="InterPro" id="IPR050250">
    <property type="entry name" value="Macrolide_Exporter_MacB"/>
</dbReference>
<dbReference type="EMBL" id="QKZU01000014">
    <property type="protein sequence ID" value="PZX52801.1"/>
    <property type="molecule type" value="Genomic_DNA"/>
</dbReference>
<keyword evidence="2" id="KW-1003">Cell membrane</keyword>
<organism evidence="9 11">
    <name type="scientific">Algoriphagus ratkowskyi</name>
    <dbReference type="NCBI Taxonomy" id="57028"/>
    <lineage>
        <taxon>Bacteria</taxon>
        <taxon>Pseudomonadati</taxon>
        <taxon>Bacteroidota</taxon>
        <taxon>Cytophagia</taxon>
        <taxon>Cytophagales</taxon>
        <taxon>Cyclobacteriaceae</taxon>
        <taxon>Algoriphagus</taxon>
    </lineage>
</organism>
<evidence type="ECO:0000256" key="2">
    <source>
        <dbReference type="ARBA" id="ARBA00022475"/>
    </source>
</evidence>
<feature type="transmembrane region" description="Helical" evidence="6">
    <location>
        <begin position="21"/>
        <end position="41"/>
    </location>
</feature>
<feature type="transmembrane region" description="Helical" evidence="6">
    <location>
        <begin position="432"/>
        <end position="455"/>
    </location>
</feature>
<evidence type="ECO:0000313" key="11">
    <source>
        <dbReference type="Proteomes" id="UP000249115"/>
    </source>
</evidence>
<evidence type="ECO:0000313" key="10">
    <source>
        <dbReference type="EMBL" id="TXD76258.1"/>
    </source>
</evidence>
<dbReference type="EMBL" id="VORV01000013">
    <property type="protein sequence ID" value="TXD76258.1"/>
    <property type="molecule type" value="Genomic_DNA"/>
</dbReference>
<keyword evidence="3 6" id="KW-0812">Transmembrane</keyword>
<proteinExistence type="predicted"/>
<feature type="transmembrane region" description="Helical" evidence="6">
    <location>
        <begin position="387"/>
        <end position="411"/>
    </location>
</feature>
<feature type="domain" description="ABC3 transporter permease C-terminal" evidence="7">
    <location>
        <begin position="300"/>
        <end position="414"/>
    </location>
</feature>
<evidence type="ECO:0000256" key="4">
    <source>
        <dbReference type="ARBA" id="ARBA00022989"/>
    </source>
</evidence>
<dbReference type="AlphaFoldDB" id="A0A2W7QXZ1"/>
<evidence type="ECO:0000259" key="8">
    <source>
        <dbReference type="Pfam" id="PF12704"/>
    </source>
</evidence>
<reference evidence="9 11" key="1">
    <citation type="submission" date="2018-06" db="EMBL/GenBank/DDBJ databases">
        <title>Genomic Encyclopedia of Archaeal and Bacterial Type Strains, Phase II (KMG-II): from individual species to whole genera.</title>
        <authorList>
            <person name="Goeker M."/>
        </authorList>
    </citation>
    <scope>NUCLEOTIDE SEQUENCE [LARGE SCALE GENOMIC DNA]</scope>
    <source>
        <strain evidence="9 11">DSM 22686</strain>
    </source>
</reference>
<dbReference type="PANTHER" id="PTHR30572:SF18">
    <property type="entry name" value="ABC-TYPE MACROLIDE FAMILY EXPORT SYSTEM PERMEASE COMPONENT 2"/>
    <property type="match status" value="1"/>
</dbReference>
<comment type="caution">
    <text evidence="9">The sequence shown here is derived from an EMBL/GenBank/DDBJ whole genome shotgun (WGS) entry which is preliminary data.</text>
</comment>
<comment type="subcellular location">
    <subcellularLocation>
        <location evidence="1">Cell membrane</location>
        <topology evidence="1">Multi-pass membrane protein</topology>
    </subcellularLocation>
</comment>
<feature type="domain" description="MacB-like periplasmic core" evidence="8">
    <location>
        <begin position="20"/>
        <end position="213"/>
    </location>
</feature>
<dbReference type="GO" id="GO:0022857">
    <property type="term" value="F:transmembrane transporter activity"/>
    <property type="evidence" value="ECO:0007669"/>
    <property type="project" value="TreeGrafter"/>
</dbReference>
<evidence type="ECO:0000259" key="7">
    <source>
        <dbReference type="Pfam" id="PF02687"/>
    </source>
</evidence>
<feature type="domain" description="ABC3 transporter permease C-terminal" evidence="7">
    <location>
        <begin position="689"/>
        <end position="801"/>
    </location>
</feature>
<feature type="transmembrane region" description="Helical" evidence="6">
    <location>
        <begin position="771"/>
        <end position="791"/>
    </location>
</feature>
<dbReference type="Proteomes" id="UP000249115">
    <property type="component" value="Unassembled WGS sequence"/>
</dbReference>
<dbReference type="OrthoDB" id="5933722at2"/>
<evidence type="ECO:0000256" key="3">
    <source>
        <dbReference type="ARBA" id="ARBA00022692"/>
    </source>
</evidence>
<gene>
    <name evidence="10" type="ORF">ESW18_16890</name>
    <name evidence="9" type="ORF">LV84_03411</name>
</gene>
<feature type="transmembrane region" description="Helical" evidence="6">
    <location>
        <begin position="685"/>
        <end position="708"/>
    </location>
</feature>
<sequence length="808" mass="91480">MWKNYLKIGWRVLKKNRLYTVLNVLGLTMGISGFLMIMIFIQDEVNYDRFYPDSESVFRITSHWGDYSTASYATAPPSLGPRIQADIPKVEAVTRVLKWNDFTIQPGSGNNKDQVFREEHVFYAEPNFFAVFDLNLLAGNKDKALADARNVVITESLGHKYFGDVSPYEMIGKTIFMGSNNPDPKQIAGVVEDIPAQSHFHFDMLVYEPGMNAEIFDSENWSWSILHTYAKFPKEKQQVVTEKLDQMVAAYAIPTMDGEDENSDYNLQVMPVQDIHLNSHLLREHEANGYQSYIYIFSLVAEFVLLLACINFMNLATAKAGLRSMEVGVRKVMGSQKSQLVYQFLVEALILVLISVVLSLLVVSLSNGLFNQLTGKNLQFDLLQNSMILWMFPALIIILTLLSGFYPAFYLSSFKPLQIITRQLSVGKNSHSFRNGLVVFQFATSLTLIICTLLVQRQMSFIQNSDPGFERDQLVIIHNDGEIQNSQREDFKGHFAYSTNVQSLSFSTGIPMSGQFQMRSFKLPTSELEQGMNWYEGDASYLDTYQFKLLEGRNFGETSGADQNKVVMNETAAKQLGISGDAVGQLIIKNAGENDEATLEVIGLVEDFNFESFRNEIKPLVIEYMNDYFLRDYISVKIQGGNIEAGVDELNVAWKKFEPRVPMNYSFLDEDFGRVYESEMKMANLLQVLTGISILIACLGLFGLTAYTTELRNKEIGIRKVFGATMPEIFMMLSASYFKLILISMLIAVPLATVFMQRWLEDFAYKTGIEIWVIVMAIVACFGLALATIFFQTYKSIRANPVKALKSE</sequence>
<feature type="domain" description="MacB-like periplasmic core" evidence="8">
    <location>
        <begin position="534"/>
        <end position="609"/>
    </location>
</feature>
<protein>
    <submittedName>
        <fullName evidence="10">FtsX-like permease family protein</fullName>
    </submittedName>
    <submittedName>
        <fullName evidence="9">Putative ABC transport system permease protein</fullName>
    </submittedName>
</protein>
<evidence type="ECO:0000256" key="1">
    <source>
        <dbReference type="ARBA" id="ARBA00004651"/>
    </source>
</evidence>
<feature type="transmembrane region" description="Helical" evidence="6">
    <location>
        <begin position="729"/>
        <end position="751"/>
    </location>
</feature>
<dbReference type="RefSeq" id="WP_086502675.1">
    <property type="nucleotide sequence ID" value="NZ_MSSV01000018.1"/>
</dbReference>
<keyword evidence="5 6" id="KW-0472">Membrane</keyword>
<keyword evidence="12" id="KW-1185">Reference proteome</keyword>
<dbReference type="Proteomes" id="UP000321927">
    <property type="component" value="Unassembled WGS sequence"/>
</dbReference>
<feature type="transmembrane region" description="Helical" evidence="6">
    <location>
        <begin position="293"/>
        <end position="315"/>
    </location>
</feature>
<evidence type="ECO:0000313" key="12">
    <source>
        <dbReference type="Proteomes" id="UP000321927"/>
    </source>
</evidence>
<accession>A0A2W7QXZ1</accession>
<evidence type="ECO:0000313" key="9">
    <source>
        <dbReference type="EMBL" id="PZX52801.1"/>
    </source>
</evidence>
<dbReference type="InterPro" id="IPR003838">
    <property type="entry name" value="ABC3_permease_C"/>
</dbReference>
<dbReference type="GO" id="GO:0005886">
    <property type="term" value="C:plasma membrane"/>
    <property type="evidence" value="ECO:0007669"/>
    <property type="project" value="UniProtKB-SubCell"/>
</dbReference>
<dbReference type="Pfam" id="PF12704">
    <property type="entry name" value="MacB_PCD"/>
    <property type="match status" value="2"/>
</dbReference>
<reference evidence="10 12" key="2">
    <citation type="submission" date="2019-08" db="EMBL/GenBank/DDBJ databases">
        <title>Genome of Algoriphagus ratkowskyi IC026.</title>
        <authorList>
            <person name="Bowman J.P."/>
        </authorList>
    </citation>
    <scope>NUCLEOTIDE SEQUENCE [LARGE SCALE GENOMIC DNA]</scope>
    <source>
        <strain evidence="10 12">IC026</strain>
    </source>
</reference>
<keyword evidence="4 6" id="KW-1133">Transmembrane helix</keyword>
<name>A0A2W7QXZ1_9BACT</name>
<feature type="transmembrane region" description="Helical" evidence="6">
    <location>
        <begin position="340"/>
        <end position="367"/>
    </location>
</feature>